<keyword evidence="1" id="KW-0812">Transmembrane</keyword>
<feature type="non-terminal residue" evidence="2">
    <location>
        <position position="85"/>
    </location>
</feature>
<name>A0ABT8TH73_9GAMM</name>
<organism evidence="2 3">
    <name type="scientific">Gilvimarinus algae</name>
    <dbReference type="NCBI Taxonomy" id="3058037"/>
    <lineage>
        <taxon>Bacteria</taxon>
        <taxon>Pseudomonadati</taxon>
        <taxon>Pseudomonadota</taxon>
        <taxon>Gammaproteobacteria</taxon>
        <taxon>Cellvibrionales</taxon>
        <taxon>Cellvibrionaceae</taxon>
        <taxon>Gilvimarinus</taxon>
    </lineage>
</organism>
<keyword evidence="1" id="KW-1133">Transmembrane helix</keyword>
<gene>
    <name evidence="2" type="ORF">QWI16_11175</name>
</gene>
<proteinExistence type="predicted"/>
<protein>
    <recommendedName>
        <fullName evidence="4">C4-dicarboxylate ABC transporter</fullName>
    </recommendedName>
</protein>
<dbReference type="RefSeq" id="WP_302713189.1">
    <property type="nucleotide sequence ID" value="NZ_JAULRT010000054.1"/>
</dbReference>
<evidence type="ECO:0008006" key="4">
    <source>
        <dbReference type="Google" id="ProtNLM"/>
    </source>
</evidence>
<keyword evidence="1" id="KW-0472">Membrane</keyword>
<evidence type="ECO:0000256" key="1">
    <source>
        <dbReference type="SAM" id="Phobius"/>
    </source>
</evidence>
<feature type="transmembrane region" description="Helical" evidence="1">
    <location>
        <begin position="29"/>
        <end position="46"/>
    </location>
</feature>
<accession>A0ABT8TH73</accession>
<sequence length="85" mass="9197">MRTIVMVLAAAFAAWVIHSNLFIIADPLIQGILFVSGIFTILFLAIGATAKAPDSIPFYDWILSALSLACGIYFYVSSGEIADRI</sequence>
<comment type="caution">
    <text evidence="2">The sequence shown here is derived from an EMBL/GenBank/DDBJ whole genome shotgun (WGS) entry which is preliminary data.</text>
</comment>
<evidence type="ECO:0000313" key="3">
    <source>
        <dbReference type="Proteomes" id="UP001168380"/>
    </source>
</evidence>
<feature type="transmembrane region" description="Helical" evidence="1">
    <location>
        <begin position="58"/>
        <end position="76"/>
    </location>
</feature>
<evidence type="ECO:0000313" key="2">
    <source>
        <dbReference type="EMBL" id="MDO3382733.1"/>
    </source>
</evidence>
<reference evidence="2" key="1">
    <citation type="submission" date="2023-07" db="EMBL/GenBank/DDBJ databases">
        <title>Gilvimarinus algae sp. nov., isolated from the surface of Kelp.</title>
        <authorList>
            <person name="Sun Y.Y."/>
            <person name="Gong Y."/>
            <person name="Du Z.J."/>
        </authorList>
    </citation>
    <scope>NUCLEOTIDE SEQUENCE</scope>
    <source>
        <strain evidence="2">SDUM040014</strain>
    </source>
</reference>
<dbReference type="EMBL" id="JAULRT010000054">
    <property type="protein sequence ID" value="MDO3382733.1"/>
    <property type="molecule type" value="Genomic_DNA"/>
</dbReference>
<dbReference type="Proteomes" id="UP001168380">
    <property type="component" value="Unassembled WGS sequence"/>
</dbReference>
<keyword evidence="3" id="KW-1185">Reference proteome</keyword>